<dbReference type="InterPro" id="IPR024079">
    <property type="entry name" value="MetalloPept_cat_dom_sf"/>
</dbReference>
<dbReference type="OrthoDB" id="4259138at2759"/>
<name>A0A8H4KEM9_9HYPO</name>
<gene>
    <name evidence="1" type="ORF">F53441_8177</name>
</gene>
<sequence length="391" mass="44248">MKFTISNNCIYGHLLKLLDDKDSLQFVLQNLFLSFSLIVFMASGSKVMLSSLLFFITFLPVGLANNGDTNHVIQVTEVFHVKSGTENGGCDGFDVNMWFSDARFLLDLTDKALLEAKKSYDDDFKDSQVLKYLDAFFRIDSKDDSSKATVEEMRAKVQAAIEDTEPGDDTPWIFCDSTFAQEKKWTDIALAPGTGVEHPDGKSIKEVYPEIYQEYYADREKAKRKEKSKTKKMKLPSSFFPFWVDDIKQYRYAEKSNYCSKANLKNLAGVDDNAQPNTITFCTKNWKKMKYKGINALPDVIAEGVSMKDFTVESLTFLHEAFHFALENENTPDVAYNIGEVTGSVALEDGNFITREQAVANPESWTLFALAWHLGKKYPKFTFAGTEAKPL</sequence>
<dbReference type="GO" id="GO:0008237">
    <property type="term" value="F:metallopeptidase activity"/>
    <property type="evidence" value="ECO:0007669"/>
    <property type="project" value="InterPro"/>
</dbReference>
<reference evidence="1" key="1">
    <citation type="submission" date="2020-01" db="EMBL/GenBank/DDBJ databases">
        <title>Identification and distribution of gene clusters putatively required for synthesis of sphingolipid metabolism inhibitors in phylogenetically diverse species of the filamentous fungus Fusarium.</title>
        <authorList>
            <person name="Kim H.-S."/>
            <person name="Busman M."/>
            <person name="Brown D.W."/>
            <person name="Divon H."/>
            <person name="Uhlig S."/>
            <person name="Proctor R.H."/>
        </authorList>
    </citation>
    <scope>NUCLEOTIDE SEQUENCE</scope>
    <source>
        <strain evidence="1">NRRL 53441</strain>
    </source>
</reference>
<dbReference type="AlphaFoldDB" id="A0A8H4KEM9"/>
<comment type="caution">
    <text evidence="1">The sequence shown here is derived from an EMBL/GenBank/DDBJ whole genome shotgun (WGS) entry which is preliminary data.</text>
</comment>
<keyword evidence="2" id="KW-1185">Reference proteome</keyword>
<dbReference type="EMBL" id="JAADJG010000342">
    <property type="protein sequence ID" value="KAF4448369.1"/>
    <property type="molecule type" value="Genomic_DNA"/>
</dbReference>
<protein>
    <submittedName>
        <fullName evidence="1">Uncharacterized protein</fullName>
    </submittedName>
</protein>
<dbReference type="Gene3D" id="3.40.390.10">
    <property type="entry name" value="Collagenase (Catalytic Domain)"/>
    <property type="match status" value="1"/>
</dbReference>
<evidence type="ECO:0000313" key="2">
    <source>
        <dbReference type="Proteomes" id="UP000605986"/>
    </source>
</evidence>
<dbReference type="Proteomes" id="UP000605986">
    <property type="component" value="Unassembled WGS sequence"/>
</dbReference>
<evidence type="ECO:0000313" key="1">
    <source>
        <dbReference type="EMBL" id="KAF4448369.1"/>
    </source>
</evidence>
<proteinExistence type="predicted"/>
<organism evidence="1 2">
    <name type="scientific">Fusarium austroafricanum</name>
    <dbReference type="NCBI Taxonomy" id="2364996"/>
    <lineage>
        <taxon>Eukaryota</taxon>
        <taxon>Fungi</taxon>
        <taxon>Dikarya</taxon>
        <taxon>Ascomycota</taxon>
        <taxon>Pezizomycotina</taxon>
        <taxon>Sordariomycetes</taxon>
        <taxon>Hypocreomycetidae</taxon>
        <taxon>Hypocreales</taxon>
        <taxon>Nectriaceae</taxon>
        <taxon>Fusarium</taxon>
        <taxon>Fusarium concolor species complex</taxon>
    </lineage>
</organism>
<accession>A0A8H4KEM9</accession>